<dbReference type="AlphaFoldDB" id="A0A383DV51"/>
<accession>A0A383DV51</accession>
<dbReference type="EMBL" id="UINC01220330">
    <property type="protein sequence ID" value="SVE48194.1"/>
    <property type="molecule type" value="Genomic_DNA"/>
</dbReference>
<name>A0A383DV51_9ZZZZ</name>
<sequence>MAQITFGDLYFQISTKCLKDKKNSHDWASYESQDFCYECYENTKKIIEGKFDE</sequence>
<reference evidence="1" key="1">
    <citation type="submission" date="2018-05" db="EMBL/GenBank/DDBJ databases">
        <authorList>
            <person name="Lanie J.A."/>
            <person name="Ng W.-L."/>
            <person name="Kazmierczak K.M."/>
            <person name="Andrzejewski T.M."/>
            <person name="Davidsen T.M."/>
            <person name="Wayne K.J."/>
            <person name="Tettelin H."/>
            <person name="Glass J.I."/>
            <person name="Rusch D."/>
            <person name="Podicherti R."/>
            <person name="Tsui H.-C.T."/>
            <person name="Winkler M.E."/>
        </authorList>
    </citation>
    <scope>NUCLEOTIDE SEQUENCE</scope>
</reference>
<organism evidence="1">
    <name type="scientific">marine metagenome</name>
    <dbReference type="NCBI Taxonomy" id="408172"/>
    <lineage>
        <taxon>unclassified sequences</taxon>
        <taxon>metagenomes</taxon>
        <taxon>ecological metagenomes</taxon>
    </lineage>
</organism>
<proteinExistence type="predicted"/>
<evidence type="ECO:0000313" key="1">
    <source>
        <dbReference type="EMBL" id="SVE48194.1"/>
    </source>
</evidence>
<gene>
    <name evidence="1" type="ORF">METZ01_LOCUS501048</name>
</gene>
<feature type="non-terminal residue" evidence="1">
    <location>
        <position position="53"/>
    </location>
</feature>
<protein>
    <submittedName>
        <fullName evidence="1">Uncharacterized protein</fullName>
    </submittedName>
</protein>